<dbReference type="AlphaFoldDB" id="X1CHT7"/>
<name>X1CHT7_9ZZZZ</name>
<evidence type="ECO:0000256" key="2">
    <source>
        <dbReference type="ARBA" id="ARBA00022679"/>
    </source>
</evidence>
<dbReference type="InterPro" id="IPR036890">
    <property type="entry name" value="HATPase_C_sf"/>
</dbReference>
<dbReference type="GO" id="GO:0005524">
    <property type="term" value="F:ATP binding"/>
    <property type="evidence" value="ECO:0007669"/>
    <property type="project" value="UniProtKB-KW"/>
</dbReference>
<dbReference type="SUPFAM" id="SSF47384">
    <property type="entry name" value="Homodimeric domain of signal transducing histidine kinase"/>
    <property type="match status" value="1"/>
</dbReference>
<dbReference type="Pfam" id="PF00512">
    <property type="entry name" value="HisKA"/>
    <property type="match status" value="1"/>
</dbReference>
<feature type="non-terminal residue" evidence="8">
    <location>
        <position position="1"/>
    </location>
</feature>
<evidence type="ECO:0000256" key="6">
    <source>
        <dbReference type="ARBA" id="ARBA00023012"/>
    </source>
</evidence>
<feature type="domain" description="Histidine kinase" evidence="7">
    <location>
        <begin position="97"/>
        <end position="270"/>
    </location>
</feature>
<keyword evidence="6" id="KW-0902">Two-component regulatory system</keyword>
<dbReference type="InterPro" id="IPR036097">
    <property type="entry name" value="HisK_dim/P_sf"/>
</dbReference>
<evidence type="ECO:0000256" key="4">
    <source>
        <dbReference type="ARBA" id="ARBA00022777"/>
    </source>
</evidence>
<dbReference type="InterPro" id="IPR003594">
    <property type="entry name" value="HATPase_dom"/>
</dbReference>
<gene>
    <name evidence="8" type="ORF">S01H4_50986</name>
</gene>
<dbReference type="InterPro" id="IPR005467">
    <property type="entry name" value="His_kinase_dom"/>
</dbReference>
<evidence type="ECO:0000256" key="5">
    <source>
        <dbReference type="ARBA" id="ARBA00022840"/>
    </source>
</evidence>
<accession>X1CHT7</accession>
<evidence type="ECO:0000259" key="7">
    <source>
        <dbReference type="PROSITE" id="PS50109"/>
    </source>
</evidence>
<dbReference type="Gene3D" id="3.30.565.10">
    <property type="entry name" value="Histidine kinase-like ATPase, C-terminal domain"/>
    <property type="match status" value="1"/>
</dbReference>
<evidence type="ECO:0000256" key="1">
    <source>
        <dbReference type="ARBA" id="ARBA00022553"/>
    </source>
</evidence>
<dbReference type="CDD" id="cd00075">
    <property type="entry name" value="HATPase"/>
    <property type="match status" value="1"/>
</dbReference>
<dbReference type="Pfam" id="PF02518">
    <property type="entry name" value="HATPase_c"/>
    <property type="match status" value="1"/>
</dbReference>
<keyword evidence="4" id="KW-0418">Kinase</keyword>
<dbReference type="InterPro" id="IPR029016">
    <property type="entry name" value="GAF-like_dom_sf"/>
</dbReference>
<comment type="caution">
    <text evidence="8">The sequence shown here is derived from an EMBL/GenBank/DDBJ whole genome shotgun (WGS) entry which is preliminary data.</text>
</comment>
<reference evidence="8" key="1">
    <citation type="journal article" date="2014" name="Front. Microbiol.">
        <title>High frequency of phylogenetically diverse reductive dehalogenase-homologous genes in deep subseafloor sedimentary metagenomes.</title>
        <authorList>
            <person name="Kawai M."/>
            <person name="Futagami T."/>
            <person name="Toyoda A."/>
            <person name="Takaki Y."/>
            <person name="Nishi S."/>
            <person name="Hori S."/>
            <person name="Arai W."/>
            <person name="Tsubouchi T."/>
            <person name="Morono Y."/>
            <person name="Uchiyama I."/>
            <person name="Ito T."/>
            <person name="Fujiyama A."/>
            <person name="Inagaki F."/>
            <person name="Takami H."/>
        </authorList>
    </citation>
    <scope>NUCLEOTIDE SEQUENCE</scope>
    <source>
        <strain evidence="8">Expedition CK06-06</strain>
    </source>
</reference>
<organism evidence="8">
    <name type="scientific">marine sediment metagenome</name>
    <dbReference type="NCBI Taxonomy" id="412755"/>
    <lineage>
        <taxon>unclassified sequences</taxon>
        <taxon>metagenomes</taxon>
        <taxon>ecological metagenomes</taxon>
    </lineage>
</organism>
<keyword evidence="5" id="KW-0067">ATP-binding</keyword>
<sequence length="270" mass="30077">FSYSKKVTPTIIDEQLIRLIEKDGMLCLPMIAQKQYIGVIVIGIDESRVSHLSKPIRLLTMFTKQASLALYANHLRESEAERIQSQRLTASSTIARKVVHEVSTPLSIVKNYLNILGRNLAEENLGQEELRIINEEIDRVALMLSKLSDFSEPEVQPTDTLDINALLSDVTTILQESLLLVPNIGVHLTLEPLLPEVTTDKNSLKQVFINLIKNAIEALREGGNLYVSTRHVLGYVEITISDDGPGIPDTIKSRLFEPFISSKGKDHAGL</sequence>
<keyword evidence="2" id="KW-0808">Transferase</keyword>
<protein>
    <recommendedName>
        <fullName evidence="7">Histidine kinase domain-containing protein</fullName>
    </recommendedName>
</protein>
<proteinExistence type="predicted"/>
<dbReference type="PROSITE" id="PS50109">
    <property type="entry name" value="HIS_KIN"/>
    <property type="match status" value="1"/>
</dbReference>
<dbReference type="Gene3D" id="3.30.450.40">
    <property type="match status" value="1"/>
</dbReference>
<dbReference type="InterPro" id="IPR003661">
    <property type="entry name" value="HisK_dim/P_dom"/>
</dbReference>
<dbReference type="PANTHER" id="PTHR43065">
    <property type="entry name" value="SENSOR HISTIDINE KINASE"/>
    <property type="match status" value="1"/>
</dbReference>
<dbReference type="SUPFAM" id="SSF55874">
    <property type="entry name" value="ATPase domain of HSP90 chaperone/DNA topoisomerase II/histidine kinase"/>
    <property type="match status" value="1"/>
</dbReference>
<dbReference type="SMART" id="SM00388">
    <property type="entry name" value="HisKA"/>
    <property type="match status" value="1"/>
</dbReference>
<keyword evidence="1" id="KW-0597">Phosphoprotein</keyword>
<keyword evidence="3" id="KW-0547">Nucleotide-binding</keyword>
<dbReference type="CDD" id="cd00082">
    <property type="entry name" value="HisKA"/>
    <property type="match status" value="1"/>
</dbReference>
<feature type="non-terminal residue" evidence="8">
    <location>
        <position position="270"/>
    </location>
</feature>
<dbReference type="EMBL" id="BART01028994">
    <property type="protein sequence ID" value="GAG95818.1"/>
    <property type="molecule type" value="Genomic_DNA"/>
</dbReference>
<dbReference type="Gene3D" id="1.10.287.130">
    <property type="match status" value="1"/>
</dbReference>
<evidence type="ECO:0000256" key="3">
    <source>
        <dbReference type="ARBA" id="ARBA00022741"/>
    </source>
</evidence>
<dbReference type="GO" id="GO:0000155">
    <property type="term" value="F:phosphorelay sensor kinase activity"/>
    <property type="evidence" value="ECO:0007669"/>
    <property type="project" value="InterPro"/>
</dbReference>
<evidence type="ECO:0000313" key="8">
    <source>
        <dbReference type="EMBL" id="GAG95818.1"/>
    </source>
</evidence>
<dbReference type="PANTHER" id="PTHR43065:SF10">
    <property type="entry name" value="PEROXIDE STRESS-ACTIVATED HISTIDINE KINASE MAK3"/>
    <property type="match status" value="1"/>
</dbReference>